<dbReference type="InterPro" id="IPR011545">
    <property type="entry name" value="DEAD/DEAH_box_helicase_dom"/>
</dbReference>
<dbReference type="GO" id="GO:0072669">
    <property type="term" value="C:tRNA-splicing ligase complex"/>
    <property type="evidence" value="ECO:0007669"/>
    <property type="project" value="Ensembl"/>
</dbReference>
<dbReference type="GO" id="GO:0006388">
    <property type="term" value="P:tRNA splicing, via endonucleolytic cleavage and ligation"/>
    <property type="evidence" value="ECO:0007669"/>
    <property type="project" value="Ensembl"/>
</dbReference>
<reference evidence="32" key="2">
    <citation type="submission" date="2025-04" db="UniProtKB">
        <authorList>
            <consortium name="RefSeq"/>
        </authorList>
    </citation>
    <scope>IDENTIFICATION</scope>
    <source>
        <tissue evidence="32">Epidermis and Blubber</tissue>
    </source>
</reference>
<keyword evidence="12 25" id="KW-0347">Helicase</keyword>
<evidence type="ECO:0000256" key="5">
    <source>
        <dbReference type="ARBA" id="ARBA00008765"/>
    </source>
</evidence>
<keyword evidence="8" id="KW-0819">tRNA processing</keyword>
<dbReference type="GO" id="GO:0003682">
    <property type="term" value="F:chromatin binding"/>
    <property type="evidence" value="ECO:0007669"/>
    <property type="project" value="Ensembl"/>
</dbReference>
<keyword evidence="11 25" id="KW-0378">Hydrolase</keyword>
<dbReference type="GO" id="GO:0004527">
    <property type="term" value="F:exonuclease activity"/>
    <property type="evidence" value="ECO:0007669"/>
    <property type="project" value="UniProtKB-KW"/>
</dbReference>
<keyword evidence="7" id="KW-0507">mRNA processing</keyword>
<evidence type="ECO:0000256" key="14">
    <source>
        <dbReference type="ARBA" id="ARBA00022840"/>
    </source>
</evidence>
<dbReference type="PROSITE" id="PS51194">
    <property type="entry name" value="HELICASE_CTER"/>
    <property type="match status" value="1"/>
</dbReference>
<dbReference type="CDD" id="cd17938">
    <property type="entry name" value="DEADc_DDX1"/>
    <property type="match status" value="1"/>
</dbReference>
<comment type="similarity">
    <text evidence="5">Belongs to the DEAD box helicase family. DDX1 subfamily.</text>
</comment>
<dbReference type="InterPro" id="IPR043136">
    <property type="entry name" value="B30.2/SPRY_sf"/>
</dbReference>
<dbReference type="Ensembl" id="ENSBMST00010023737.1">
    <property type="protein sequence ID" value="ENSBMSP00010021523.1"/>
    <property type="gene ID" value="ENSBMSG00010015414.1"/>
</dbReference>
<dbReference type="InterPro" id="IPR001650">
    <property type="entry name" value="Helicase_C-like"/>
</dbReference>
<organism evidence="31 32">
    <name type="scientific">Balaenoptera musculus</name>
    <name type="common">Blue whale</name>
    <dbReference type="NCBI Taxonomy" id="9771"/>
    <lineage>
        <taxon>Eukaryota</taxon>
        <taxon>Metazoa</taxon>
        <taxon>Chordata</taxon>
        <taxon>Craniata</taxon>
        <taxon>Vertebrata</taxon>
        <taxon>Euteleostomi</taxon>
        <taxon>Mammalia</taxon>
        <taxon>Eutheria</taxon>
        <taxon>Laurasiatheria</taxon>
        <taxon>Artiodactyla</taxon>
        <taxon>Whippomorpha</taxon>
        <taxon>Cetacea</taxon>
        <taxon>Mysticeti</taxon>
        <taxon>Balaenopteridae</taxon>
        <taxon>Balaenoptera</taxon>
    </lineage>
</organism>
<dbReference type="GO" id="GO:0051607">
    <property type="term" value="P:defense response to virus"/>
    <property type="evidence" value="ECO:0007669"/>
    <property type="project" value="UniProtKB-KW"/>
</dbReference>
<evidence type="ECO:0000256" key="2">
    <source>
        <dbReference type="ARBA" id="ARBA00004173"/>
    </source>
</evidence>
<evidence type="ECO:0000256" key="25">
    <source>
        <dbReference type="RuleBase" id="RU365068"/>
    </source>
</evidence>
<feature type="domain" description="Helicase ATP-binding" evidence="27">
    <location>
        <begin position="255"/>
        <end position="428"/>
    </location>
</feature>
<evidence type="ECO:0000313" key="32">
    <source>
        <dbReference type="RefSeq" id="XP_036729143.1"/>
    </source>
</evidence>
<dbReference type="GO" id="GO:0043123">
    <property type="term" value="P:positive regulation of canonical NF-kappaB signal transduction"/>
    <property type="evidence" value="ECO:0007669"/>
    <property type="project" value="Ensembl"/>
</dbReference>
<dbReference type="GO" id="GO:0071920">
    <property type="term" value="C:cleavage body"/>
    <property type="evidence" value="ECO:0007669"/>
    <property type="project" value="Ensembl"/>
</dbReference>
<keyword evidence="15 25" id="KW-0694">RNA-binding</keyword>
<dbReference type="GO" id="GO:0008143">
    <property type="term" value="F:poly(A) binding"/>
    <property type="evidence" value="ECO:0007669"/>
    <property type="project" value="Ensembl"/>
</dbReference>
<dbReference type="InterPro" id="IPR003877">
    <property type="entry name" value="SPRY_dom"/>
</dbReference>
<dbReference type="Pfam" id="PF00270">
    <property type="entry name" value="DEAD"/>
    <property type="match status" value="2"/>
</dbReference>
<keyword evidence="13" id="KW-0269">Exonuclease</keyword>
<keyword evidence="10 25" id="KW-0547">Nucleotide-binding</keyword>
<keyword evidence="16" id="KW-0805">Transcription regulation</keyword>
<evidence type="ECO:0000256" key="16">
    <source>
        <dbReference type="ARBA" id="ARBA00023015"/>
    </source>
</evidence>
<dbReference type="OrthoDB" id="1735at2759"/>
<evidence type="ECO:0000313" key="30">
    <source>
        <dbReference type="Ensembl" id="ENSBMSP00010021523.1"/>
    </source>
</evidence>
<dbReference type="Proteomes" id="UP000694857">
    <property type="component" value="Chromosome 13"/>
</dbReference>
<dbReference type="CDD" id="cd12873">
    <property type="entry name" value="SPRY_DDX1"/>
    <property type="match status" value="1"/>
</dbReference>
<evidence type="ECO:0000256" key="15">
    <source>
        <dbReference type="ARBA" id="ARBA00022884"/>
    </source>
</evidence>
<evidence type="ECO:0000256" key="11">
    <source>
        <dbReference type="ARBA" id="ARBA00022801"/>
    </source>
</evidence>
<evidence type="ECO:0000256" key="23">
    <source>
        <dbReference type="ARBA" id="ARBA00047984"/>
    </source>
</evidence>
<dbReference type="Pfam" id="PF00271">
    <property type="entry name" value="Helicase_C"/>
    <property type="match status" value="1"/>
</dbReference>
<dbReference type="GO" id="GO:0005829">
    <property type="term" value="C:cytosol"/>
    <property type="evidence" value="ECO:0007669"/>
    <property type="project" value="UniProtKB-SubCell"/>
</dbReference>
<evidence type="ECO:0000259" key="28">
    <source>
        <dbReference type="PROSITE" id="PS51194"/>
    </source>
</evidence>
<keyword evidence="31" id="KW-1185">Reference proteome</keyword>
<keyword evidence="14 25" id="KW-0067">ATP-binding</keyword>
<evidence type="ECO:0000256" key="19">
    <source>
        <dbReference type="ARBA" id="ARBA00023128"/>
    </source>
</evidence>
<evidence type="ECO:0000256" key="8">
    <source>
        <dbReference type="ARBA" id="ARBA00022694"/>
    </source>
</evidence>
<dbReference type="InterPro" id="IPR027417">
    <property type="entry name" value="P-loop_NTPase"/>
</dbReference>
<evidence type="ECO:0000256" key="1">
    <source>
        <dbReference type="ARBA" id="ARBA00004123"/>
    </source>
</evidence>
<keyword evidence="21" id="KW-0804">Transcription</keyword>
<dbReference type="GO" id="GO:0005739">
    <property type="term" value="C:mitochondrion"/>
    <property type="evidence" value="ECO:0007669"/>
    <property type="project" value="UniProtKB-SubCell"/>
</dbReference>
<keyword evidence="19" id="KW-0496">Mitochondrion</keyword>
<comment type="function">
    <text evidence="25">RNA helicase.</text>
</comment>
<dbReference type="PANTHER" id="PTHR24031">
    <property type="entry name" value="RNA HELICASE"/>
    <property type="match status" value="1"/>
</dbReference>
<dbReference type="FunFam" id="3.40.50.300:FF:000708">
    <property type="entry name" value="ATP-dependent RNA helicase DDX1"/>
    <property type="match status" value="1"/>
</dbReference>
<name>A0A8B8Z2W3_BALMU</name>
<dbReference type="SUPFAM" id="SSF52540">
    <property type="entry name" value="P-loop containing nucleoside triphosphate hydrolases"/>
    <property type="match status" value="2"/>
</dbReference>
<dbReference type="InterPro" id="IPR014014">
    <property type="entry name" value="RNA_helicase_DEAD_Q_motif"/>
</dbReference>
<gene>
    <name evidence="30 32" type="primary">DDX1</name>
</gene>
<dbReference type="GO" id="GO:0006302">
    <property type="term" value="P:double-strand break repair"/>
    <property type="evidence" value="ECO:0007669"/>
    <property type="project" value="Ensembl"/>
</dbReference>
<evidence type="ECO:0000256" key="10">
    <source>
        <dbReference type="ARBA" id="ARBA00022741"/>
    </source>
</evidence>
<protein>
    <recommendedName>
        <fullName evidence="25">ATP-dependent RNA helicase</fullName>
        <ecNumber evidence="25">3.6.4.13</ecNumber>
    </recommendedName>
</protein>
<evidence type="ECO:0000256" key="21">
    <source>
        <dbReference type="ARBA" id="ARBA00023163"/>
    </source>
</evidence>
<sequence length="740" mass="82442">MAAFSEMGVMPEIAQAVEEMDWLLPTDIQAESIPLILGGGDVLMAAETGSGKTGAFSIPVIQIVYETLKDQQEGKKGKTTIKTGASVLNKWQMNPYDRGSAFAIGSDGLCCQSREVKEWHGCRATKGLTKGKHYYEVSCHDQGLCRVGWSSMQASLDLGTDKFGFGFGGTGKKSHNKQFDNYGEEFTMHDTIGCYLDMDKGHVKFSKNGKDLGLAFEIPPHMKNQGLFPACVLKNAELKFNFGEEEFKFPPKDGFVALSKAPDSFIVKSQHTGNAQVAQTKFLPNAPKALIVEPSRELAEQTLNNVKQFKKYVDNPKLRELLIIGGVAARDQLSVLDNGVDIVVGTPGRLDDLVSTGKLNLSQVRFLVLDEADGLLSQGYSDFINRIHNQIPQITSDGKRLQVIVCSATLHSFDVKKLSEKIMHFPTWVDLKGEDSVPDTVHHVVVPVNPKADRLWERLGKNHIRTDEVHAKDNTRPGANGPEMWSEAIKILKGEYAVRAIKEHKMDQAIIFCRTKIDCDNLEQYFMQQGGGPDKKGHQFSCVCLHGDRKPHERKQNLERFKKGDVRFLICTDVAARGIDIHGVPYVINVTLPDEKQNYVHRIGRVGRAERMGLAISLVATEKEKVWYHVCSSRGKGCYNTRLKEDGGCTIWYNEMQLLSEIEEHLNCTISQVEPDIKVPVDEFDGKVTYGQKRTIGGGNYKGHVDILAPTVQELAALEKEAQTSFLHLGYLPNQLFRTF</sequence>
<feature type="domain" description="Helicase C-terminal" evidence="28">
    <location>
        <begin position="493"/>
        <end position="681"/>
    </location>
</feature>
<evidence type="ECO:0000256" key="17">
    <source>
        <dbReference type="ARBA" id="ARBA00023118"/>
    </source>
</evidence>
<evidence type="ECO:0000256" key="13">
    <source>
        <dbReference type="ARBA" id="ARBA00022839"/>
    </source>
</evidence>
<evidence type="ECO:0000256" key="12">
    <source>
        <dbReference type="ARBA" id="ARBA00022806"/>
    </source>
</evidence>
<dbReference type="GO" id="GO:0003677">
    <property type="term" value="F:DNA binding"/>
    <property type="evidence" value="ECO:0007669"/>
    <property type="project" value="UniProtKB-KW"/>
</dbReference>
<dbReference type="GO" id="GO:0033677">
    <property type="term" value="F:DNA/RNA helicase activity"/>
    <property type="evidence" value="ECO:0007669"/>
    <property type="project" value="Ensembl"/>
</dbReference>
<evidence type="ECO:0000259" key="29">
    <source>
        <dbReference type="PROSITE" id="PS51195"/>
    </source>
</evidence>
<keyword evidence="9" id="KW-0540">Nuclease</keyword>
<dbReference type="PROSITE" id="PS51192">
    <property type="entry name" value="HELICASE_ATP_BIND_1"/>
    <property type="match status" value="1"/>
</dbReference>
<dbReference type="PROSITE" id="PS51195">
    <property type="entry name" value="Q_MOTIF"/>
    <property type="match status" value="1"/>
</dbReference>
<evidence type="ECO:0000313" key="31">
    <source>
        <dbReference type="Proteomes" id="UP000694857"/>
    </source>
</evidence>
<dbReference type="PROSITE" id="PS50188">
    <property type="entry name" value="B302_SPRY"/>
    <property type="match status" value="1"/>
</dbReference>
<evidence type="ECO:0000256" key="9">
    <source>
        <dbReference type="ARBA" id="ARBA00022722"/>
    </source>
</evidence>
<dbReference type="FunFam" id="2.60.120.920:FF:000013">
    <property type="entry name" value="ATP-dependent RNA helicase DDX1"/>
    <property type="match status" value="1"/>
</dbReference>
<evidence type="ECO:0000256" key="24">
    <source>
        <dbReference type="PROSITE-ProRule" id="PRU00552"/>
    </source>
</evidence>
<dbReference type="FunFam" id="3.40.50.300:FF:000652">
    <property type="entry name" value="ATP-dependent RNA helicase DDX1"/>
    <property type="match status" value="1"/>
</dbReference>
<evidence type="ECO:0000256" key="6">
    <source>
        <dbReference type="ARBA" id="ARBA00022490"/>
    </source>
</evidence>
<evidence type="ECO:0000256" key="4">
    <source>
        <dbReference type="ARBA" id="ARBA00004514"/>
    </source>
</evidence>
<dbReference type="GO" id="GO:0005524">
    <property type="term" value="F:ATP binding"/>
    <property type="evidence" value="ECO:0007669"/>
    <property type="project" value="UniProtKB-UniRule"/>
</dbReference>
<evidence type="ECO:0000256" key="18">
    <source>
        <dbReference type="ARBA" id="ARBA00023125"/>
    </source>
</evidence>
<dbReference type="GeneTree" id="ENSGT00940000155678"/>
<dbReference type="GO" id="GO:0002735">
    <property type="term" value="P:positive regulation of myeloid dendritic cell cytokine production"/>
    <property type="evidence" value="ECO:0007669"/>
    <property type="project" value="Ensembl"/>
</dbReference>
<dbReference type="RefSeq" id="XP_036729143.1">
    <property type="nucleotide sequence ID" value="XM_036873248.1"/>
</dbReference>
<dbReference type="KEGG" id="bmus:118906044"/>
<dbReference type="GO" id="GO:0003712">
    <property type="term" value="F:transcription coregulator activity"/>
    <property type="evidence" value="ECO:0007669"/>
    <property type="project" value="Ensembl"/>
</dbReference>
<dbReference type="AlphaFoldDB" id="A0A8B8Z2W3"/>
<dbReference type="SMART" id="SM00449">
    <property type="entry name" value="SPRY"/>
    <property type="match status" value="1"/>
</dbReference>
<evidence type="ECO:0000259" key="27">
    <source>
        <dbReference type="PROSITE" id="PS51192"/>
    </source>
</evidence>
<dbReference type="InterPro" id="IPR014001">
    <property type="entry name" value="Helicase_ATP-bd"/>
</dbReference>
<dbReference type="GO" id="GO:0043330">
    <property type="term" value="P:response to exogenous dsRNA"/>
    <property type="evidence" value="ECO:0007669"/>
    <property type="project" value="Ensembl"/>
</dbReference>
<dbReference type="GeneID" id="118906044"/>
<dbReference type="GO" id="GO:0006397">
    <property type="term" value="P:mRNA processing"/>
    <property type="evidence" value="ECO:0007669"/>
    <property type="project" value="UniProtKB-KW"/>
</dbReference>
<dbReference type="InterPro" id="IPR001870">
    <property type="entry name" value="B30.2/SPRY"/>
</dbReference>
<evidence type="ECO:0000256" key="22">
    <source>
        <dbReference type="ARBA" id="ARBA00023242"/>
    </source>
</evidence>
<dbReference type="Gene3D" id="2.60.120.920">
    <property type="match status" value="1"/>
</dbReference>
<feature type="domain" description="B30.2/SPRY" evidence="26">
    <location>
        <begin position="70"/>
        <end position="247"/>
    </location>
</feature>
<dbReference type="GO" id="GO:1990904">
    <property type="term" value="C:ribonucleoprotein complex"/>
    <property type="evidence" value="ECO:0007669"/>
    <property type="project" value="Ensembl"/>
</dbReference>
<dbReference type="SUPFAM" id="SSF49899">
    <property type="entry name" value="Concanavalin A-like lectins/glucanases"/>
    <property type="match status" value="1"/>
</dbReference>
<keyword evidence="18" id="KW-0238">DNA-binding</keyword>
<evidence type="ECO:0000256" key="20">
    <source>
        <dbReference type="ARBA" id="ARBA00023159"/>
    </source>
</evidence>
<dbReference type="SMART" id="SM00490">
    <property type="entry name" value="HELICc"/>
    <property type="match status" value="1"/>
</dbReference>
<dbReference type="GO" id="GO:0003725">
    <property type="term" value="F:double-stranded RNA binding"/>
    <property type="evidence" value="ECO:0007669"/>
    <property type="project" value="Ensembl"/>
</dbReference>
<evidence type="ECO:0000259" key="26">
    <source>
        <dbReference type="PROSITE" id="PS50188"/>
    </source>
</evidence>
<dbReference type="EC" id="3.6.4.13" evidence="25"/>
<dbReference type="CTD" id="1653"/>
<reference evidence="30" key="1">
    <citation type="submission" date="2023-09" db="UniProtKB">
        <authorList>
            <consortium name="Ensembl"/>
        </authorList>
    </citation>
    <scope>IDENTIFICATION</scope>
</reference>
<dbReference type="FunFam" id="3.40.50.300:FF:000716">
    <property type="entry name" value="ATP-dependent RNA helicase DDX1"/>
    <property type="match status" value="1"/>
</dbReference>
<dbReference type="CDD" id="cd18787">
    <property type="entry name" value="SF2_C_DEAD"/>
    <property type="match status" value="1"/>
</dbReference>
<dbReference type="SMART" id="SM00487">
    <property type="entry name" value="DEXDc"/>
    <property type="match status" value="1"/>
</dbReference>
<dbReference type="GO" id="GO:0010494">
    <property type="term" value="C:cytoplasmic stress granule"/>
    <property type="evidence" value="ECO:0007669"/>
    <property type="project" value="Ensembl"/>
</dbReference>
<evidence type="ECO:0000256" key="3">
    <source>
        <dbReference type="ARBA" id="ARBA00004463"/>
    </source>
</evidence>
<comment type="catalytic activity">
    <reaction evidence="23 25">
        <text>ATP + H2O = ADP + phosphate + H(+)</text>
        <dbReference type="Rhea" id="RHEA:13065"/>
        <dbReference type="ChEBI" id="CHEBI:15377"/>
        <dbReference type="ChEBI" id="CHEBI:15378"/>
        <dbReference type="ChEBI" id="CHEBI:30616"/>
        <dbReference type="ChEBI" id="CHEBI:43474"/>
        <dbReference type="ChEBI" id="CHEBI:456216"/>
        <dbReference type="EC" id="3.6.4.13"/>
    </reaction>
</comment>
<keyword evidence="20" id="KW-0010">Activator</keyword>
<dbReference type="Gene3D" id="3.40.50.300">
    <property type="entry name" value="P-loop containing nucleotide triphosphate hydrolases"/>
    <property type="match status" value="3"/>
</dbReference>
<evidence type="ECO:0000256" key="7">
    <source>
        <dbReference type="ARBA" id="ARBA00022664"/>
    </source>
</evidence>
<dbReference type="GO" id="GO:0003724">
    <property type="term" value="F:RNA helicase activity"/>
    <property type="evidence" value="ECO:0007669"/>
    <property type="project" value="UniProtKB-EC"/>
</dbReference>
<comment type="domain">
    <text evidence="25">The helicase domain is involved in the stimulation of RELA transcriptional activity.</text>
</comment>
<proteinExistence type="inferred from homology"/>
<keyword evidence="22" id="KW-0539">Nucleus</keyword>
<dbReference type="GO" id="GO:1903608">
    <property type="term" value="P:protein localization to cytoplasmic stress granule"/>
    <property type="evidence" value="ECO:0007669"/>
    <property type="project" value="Ensembl"/>
</dbReference>
<accession>A0A8B8Z2W3</accession>
<dbReference type="OMA" id="KRQQVKF"/>
<dbReference type="Pfam" id="PF00622">
    <property type="entry name" value="SPRY"/>
    <property type="match status" value="1"/>
</dbReference>
<feature type="domain" description="DEAD-box RNA helicase Q" evidence="29">
    <location>
        <begin position="2"/>
        <end position="30"/>
    </location>
</feature>
<keyword evidence="17" id="KW-0051">Antiviral defense</keyword>
<feature type="short sequence motif" description="Q motif" evidence="24">
    <location>
        <begin position="2"/>
        <end position="30"/>
    </location>
</feature>
<keyword evidence="6" id="KW-0963">Cytoplasm</keyword>
<dbReference type="InterPro" id="IPR013320">
    <property type="entry name" value="ConA-like_dom_sf"/>
</dbReference>
<comment type="subcellular location">
    <subcellularLocation>
        <location evidence="4">Cytoplasm</location>
        <location evidence="4">Cytosol</location>
    </subcellularLocation>
    <subcellularLocation>
        <location evidence="3">Cytoplasmic granule</location>
    </subcellularLocation>
    <subcellularLocation>
        <location evidence="2">Mitochondrion</location>
    </subcellularLocation>
    <subcellularLocation>
        <location evidence="1">Nucleus</location>
    </subcellularLocation>
</comment>